<evidence type="ECO:0000313" key="6">
    <source>
        <dbReference type="Ensembl" id="ENSPNYP00000007114.1"/>
    </source>
</evidence>
<evidence type="ECO:0000256" key="3">
    <source>
        <dbReference type="RuleBase" id="RU361155"/>
    </source>
</evidence>
<protein>
    <recommendedName>
        <fullName evidence="3">Sulfotransferase</fullName>
        <ecNumber evidence="3">2.8.2.-</ecNumber>
    </recommendedName>
</protein>
<dbReference type="InterPro" id="IPR000863">
    <property type="entry name" value="Sulfotransferase_dom"/>
</dbReference>
<dbReference type="PANTHER" id="PTHR11783">
    <property type="entry name" value="SULFOTRANSFERASE SULT"/>
    <property type="match status" value="1"/>
</dbReference>
<keyword evidence="4" id="KW-0732">Signal</keyword>
<dbReference type="Ensembl" id="ENSPNYT00000007288.1">
    <property type="protein sequence ID" value="ENSPNYP00000007114.1"/>
    <property type="gene ID" value="ENSPNYG00000005445.1"/>
</dbReference>
<dbReference type="STRING" id="303518.ENSPNYP00000007114"/>
<accession>A0A3B4FBQ5</accession>
<name>A0A3B4FBQ5_9CICH</name>
<dbReference type="EC" id="2.8.2.-" evidence="3"/>
<reference evidence="6" key="1">
    <citation type="submission" date="2023-09" db="UniProtKB">
        <authorList>
            <consortium name="Ensembl"/>
        </authorList>
    </citation>
    <scope>IDENTIFICATION</scope>
</reference>
<evidence type="ECO:0000256" key="4">
    <source>
        <dbReference type="SAM" id="SignalP"/>
    </source>
</evidence>
<dbReference type="GO" id="GO:0008146">
    <property type="term" value="F:sulfotransferase activity"/>
    <property type="evidence" value="ECO:0007669"/>
    <property type="project" value="InterPro"/>
</dbReference>
<proteinExistence type="inferred from homology"/>
<evidence type="ECO:0000256" key="2">
    <source>
        <dbReference type="ARBA" id="ARBA00022679"/>
    </source>
</evidence>
<dbReference type="AlphaFoldDB" id="A0A3B4FBQ5"/>
<evidence type="ECO:0000256" key="1">
    <source>
        <dbReference type="ARBA" id="ARBA00005771"/>
    </source>
</evidence>
<feature type="chain" id="PRO_5017384256" description="Sulfotransferase" evidence="4">
    <location>
        <begin position="22"/>
        <end position="143"/>
    </location>
</feature>
<organism evidence="6">
    <name type="scientific">Pundamilia nyererei</name>
    <dbReference type="NCBI Taxonomy" id="303518"/>
    <lineage>
        <taxon>Eukaryota</taxon>
        <taxon>Metazoa</taxon>
        <taxon>Chordata</taxon>
        <taxon>Craniata</taxon>
        <taxon>Vertebrata</taxon>
        <taxon>Euteleostomi</taxon>
        <taxon>Actinopterygii</taxon>
        <taxon>Neopterygii</taxon>
        <taxon>Teleostei</taxon>
        <taxon>Neoteleostei</taxon>
        <taxon>Acanthomorphata</taxon>
        <taxon>Ovalentaria</taxon>
        <taxon>Cichlomorphae</taxon>
        <taxon>Cichliformes</taxon>
        <taxon>Cichlidae</taxon>
        <taxon>African cichlids</taxon>
        <taxon>Pseudocrenilabrinae</taxon>
        <taxon>Haplochromini</taxon>
        <taxon>Pundamilia</taxon>
    </lineage>
</organism>
<keyword evidence="2 3" id="KW-0808">Transferase</keyword>
<feature type="domain" description="Sulfotransferase" evidence="5">
    <location>
        <begin position="41"/>
        <end position="110"/>
    </location>
</feature>
<dbReference type="Pfam" id="PF00685">
    <property type="entry name" value="Sulfotransfer_1"/>
    <property type="match status" value="1"/>
</dbReference>
<evidence type="ECO:0000259" key="5">
    <source>
        <dbReference type="Pfam" id="PF00685"/>
    </source>
</evidence>
<comment type="similarity">
    <text evidence="1 3">Belongs to the sulfotransferase 1 family.</text>
</comment>
<sequence>MGWHLGWQGIILGWHLPPHATLLDPPLTTHPTLEQMCYRSTRAHQIIYVARNAKDSAVSYFHFDRMNKVQPEPGSWEMVFGSWYEHVRGWWEKKQTCSNILYLFYEDLIEVSVEVTVCEALEQNRSSFRGNHWAIFWDQKQFK</sequence>
<feature type="signal peptide" evidence="4">
    <location>
        <begin position="1"/>
        <end position="21"/>
    </location>
</feature>
<dbReference type="InterPro" id="IPR027417">
    <property type="entry name" value="P-loop_NTPase"/>
</dbReference>
<dbReference type="Gene3D" id="3.40.50.300">
    <property type="entry name" value="P-loop containing nucleotide triphosphate hydrolases"/>
    <property type="match status" value="1"/>
</dbReference>
<dbReference type="SUPFAM" id="SSF52540">
    <property type="entry name" value="P-loop containing nucleoside triphosphate hydrolases"/>
    <property type="match status" value="1"/>
</dbReference>
<dbReference type="GeneTree" id="ENSGT00940000163342"/>